<proteinExistence type="predicted"/>
<sequence length="144" mass="16145">MLRMARNGDVSDRSPTSPARDACVLRYLAYGPPSSVQYSTQGTPLHARQTDDLESGGSVPTNAFADRGNRLLRCVRTSWVIDQVTSGTREEKICLHLFVFQKPGLAPSILRRSREYQYSTSLLPNHQFWSVASTRKGHNHSLIK</sequence>
<protein>
    <submittedName>
        <fullName evidence="2">Uncharacterized protein</fullName>
    </submittedName>
</protein>
<organism evidence="2 3">
    <name type="scientific">Mycena chlorophos</name>
    <name type="common">Agaric fungus</name>
    <name type="synonym">Agaricus chlorophos</name>
    <dbReference type="NCBI Taxonomy" id="658473"/>
    <lineage>
        <taxon>Eukaryota</taxon>
        <taxon>Fungi</taxon>
        <taxon>Dikarya</taxon>
        <taxon>Basidiomycota</taxon>
        <taxon>Agaricomycotina</taxon>
        <taxon>Agaricomycetes</taxon>
        <taxon>Agaricomycetidae</taxon>
        <taxon>Agaricales</taxon>
        <taxon>Marasmiineae</taxon>
        <taxon>Mycenaceae</taxon>
        <taxon>Mycena</taxon>
    </lineage>
</organism>
<dbReference type="EMBL" id="DF840271">
    <property type="protein sequence ID" value="GAT44833.1"/>
    <property type="molecule type" value="Genomic_DNA"/>
</dbReference>
<accession>A0ABQ0L102</accession>
<reference evidence="2" key="1">
    <citation type="submission" date="2014-09" db="EMBL/GenBank/DDBJ databases">
        <title>Genome sequence of the luminous mushroom Mycena chlorophos for searching fungal bioluminescence genes.</title>
        <authorList>
            <person name="Tanaka Y."/>
            <person name="Kasuga D."/>
            <person name="Oba Y."/>
            <person name="Hase S."/>
            <person name="Sato K."/>
            <person name="Oba Y."/>
            <person name="Sakakibara Y."/>
        </authorList>
    </citation>
    <scope>NUCLEOTIDE SEQUENCE</scope>
</reference>
<dbReference type="Proteomes" id="UP000815677">
    <property type="component" value="Unassembled WGS sequence"/>
</dbReference>
<name>A0ABQ0L102_MYCCL</name>
<gene>
    <name evidence="2" type="ORF">MCHLO_02441</name>
</gene>
<evidence type="ECO:0000313" key="3">
    <source>
        <dbReference type="Proteomes" id="UP000815677"/>
    </source>
</evidence>
<evidence type="ECO:0000313" key="2">
    <source>
        <dbReference type="EMBL" id="GAT44833.1"/>
    </source>
</evidence>
<evidence type="ECO:0000256" key="1">
    <source>
        <dbReference type="SAM" id="MobiDB-lite"/>
    </source>
</evidence>
<feature type="region of interest" description="Disordered" evidence="1">
    <location>
        <begin position="35"/>
        <end position="59"/>
    </location>
</feature>
<keyword evidence="3" id="KW-1185">Reference proteome</keyword>